<dbReference type="GO" id="GO:0055085">
    <property type="term" value="P:transmembrane transport"/>
    <property type="evidence" value="ECO:0007669"/>
    <property type="project" value="InterPro"/>
</dbReference>
<feature type="transmembrane region" description="Helical" evidence="7">
    <location>
        <begin position="102"/>
        <end position="121"/>
    </location>
</feature>
<keyword evidence="5 7" id="KW-1133">Transmembrane helix</keyword>
<dbReference type="Proteomes" id="UP000465302">
    <property type="component" value="Unassembled WGS sequence"/>
</dbReference>
<feature type="domain" description="ABC transmembrane type-1" evidence="8">
    <location>
        <begin position="64"/>
        <end position="272"/>
    </location>
</feature>
<name>A0A7I9VZD9_MYCAG</name>
<keyword evidence="6 7" id="KW-0472">Membrane</keyword>
<evidence type="ECO:0000256" key="1">
    <source>
        <dbReference type="ARBA" id="ARBA00004651"/>
    </source>
</evidence>
<evidence type="ECO:0000256" key="6">
    <source>
        <dbReference type="ARBA" id="ARBA00023136"/>
    </source>
</evidence>
<feature type="transmembrane region" description="Helical" evidence="7">
    <location>
        <begin position="64"/>
        <end position="90"/>
    </location>
</feature>
<comment type="caution">
    <text evidence="9">The sequence shown here is derived from an EMBL/GenBank/DDBJ whole genome shotgun (WGS) entry which is preliminary data.</text>
</comment>
<keyword evidence="2 7" id="KW-0813">Transport</keyword>
<dbReference type="CDD" id="cd06261">
    <property type="entry name" value="TM_PBP2"/>
    <property type="match status" value="1"/>
</dbReference>
<reference evidence="9 10" key="1">
    <citation type="journal article" date="2019" name="Emerg. Microbes Infect.">
        <title>Comprehensive subspecies identification of 175 nontuberculous mycobacteria species based on 7547 genomic profiles.</title>
        <authorList>
            <person name="Matsumoto Y."/>
            <person name="Kinjo T."/>
            <person name="Motooka D."/>
            <person name="Nabeya D."/>
            <person name="Jung N."/>
            <person name="Uechi K."/>
            <person name="Horii T."/>
            <person name="Iida T."/>
            <person name="Fujita J."/>
            <person name="Nakamura S."/>
        </authorList>
    </citation>
    <scope>NUCLEOTIDE SEQUENCE [LARGE SCALE GENOMIC DNA]</scope>
    <source>
        <strain evidence="9 10">JCM 6377</strain>
    </source>
</reference>
<dbReference type="SUPFAM" id="SSF161098">
    <property type="entry name" value="MetI-like"/>
    <property type="match status" value="1"/>
</dbReference>
<dbReference type="PROSITE" id="PS50928">
    <property type="entry name" value="ABC_TM1"/>
    <property type="match status" value="1"/>
</dbReference>
<evidence type="ECO:0000259" key="8">
    <source>
        <dbReference type="PROSITE" id="PS50928"/>
    </source>
</evidence>
<accession>A0A7I9VZD9</accession>
<comment type="similarity">
    <text evidence="7">Belongs to the binding-protein-dependent transport system permease family.</text>
</comment>
<dbReference type="EMBL" id="BLKS01000001">
    <property type="protein sequence ID" value="GFG50811.1"/>
    <property type="molecule type" value="Genomic_DNA"/>
</dbReference>
<dbReference type="Gene3D" id="1.10.3720.10">
    <property type="entry name" value="MetI-like"/>
    <property type="match status" value="1"/>
</dbReference>
<keyword evidence="4 7" id="KW-0812">Transmembrane</keyword>
<dbReference type="InterPro" id="IPR051393">
    <property type="entry name" value="ABC_transporter_permease"/>
</dbReference>
<evidence type="ECO:0000256" key="5">
    <source>
        <dbReference type="ARBA" id="ARBA00022989"/>
    </source>
</evidence>
<dbReference type="InterPro" id="IPR035906">
    <property type="entry name" value="MetI-like_sf"/>
</dbReference>
<evidence type="ECO:0000256" key="2">
    <source>
        <dbReference type="ARBA" id="ARBA00022448"/>
    </source>
</evidence>
<sequence>MRSTTVGYALLAPSLFGVVTFLLLPMLVVAWLSVHRWDLLGPIRYVGLGNWASVLTDPSFGRSLVVTALFIAIVVPVQSVLGLFAAALLARGLPGSGFFRTLYVLPWICAPLAIAVLWRWILAPTDGAVSTLLGHRIEWLTDPDLALPVVSAVTIWTNVGYVTLFFLAGILAIPRDIQNAARTDGANAWQRFRRITLPMLRPTLFFVLVTGVISAAQVFDTVYALTGGGPQGRTDLIAHRIYAEAFGAAAVGRAAVMAAVLFVLLVGVTIVQHLYFRRRITYDVV</sequence>
<gene>
    <name evidence="9" type="ORF">MAGR_22520</name>
</gene>
<evidence type="ECO:0000256" key="4">
    <source>
        <dbReference type="ARBA" id="ARBA00022692"/>
    </source>
</evidence>
<evidence type="ECO:0000313" key="9">
    <source>
        <dbReference type="EMBL" id="GFG50811.1"/>
    </source>
</evidence>
<evidence type="ECO:0000313" key="10">
    <source>
        <dbReference type="Proteomes" id="UP000465302"/>
    </source>
</evidence>
<feature type="transmembrane region" description="Helical" evidence="7">
    <location>
        <begin position="7"/>
        <end position="32"/>
    </location>
</feature>
<dbReference type="AlphaFoldDB" id="A0A7I9VZD9"/>
<dbReference type="GO" id="GO:0005886">
    <property type="term" value="C:plasma membrane"/>
    <property type="evidence" value="ECO:0007669"/>
    <property type="project" value="UniProtKB-SubCell"/>
</dbReference>
<comment type="subcellular location">
    <subcellularLocation>
        <location evidence="1 7">Cell membrane</location>
        <topology evidence="1 7">Multi-pass membrane protein</topology>
    </subcellularLocation>
</comment>
<feature type="transmembrane region" description="Helical" evidence="7">
    <location>
        <begin position="245"/>
        <end position="271"/>
    </location>
</feature>
<dbReference type="Pfam" id="PF00528">
    <property type="entry name" value="BPD_transp_1"/>
    <property type="match status" value="1"/>
</dbReference>
<protein>
    <submittedName>
        <fullName evidence="9">ABC transporter permease</fullName>
    </submittedName>
</protein>
<dbReference type="PANTHER" id="PTHR30193:SF37">
    <property type="entry name" value="INNER MEMBRANE ABC TRANSPORTER PERMEASE PROTEIN YCJO"/>
    <property type="match status" value="1"/>
</dbReference>
<evidence type="ECO:0000256" key="7">
    <source>
        <dbReference type="RuleBase" id="RU363032"/>
    </source>
</evidence>
<keyword evidence="3" id="KW-1003">Cell membrane</keyword>
<proteinExistence type="inferred from homology"/>
<dbReference type="PANTHER" id="PTHR30193">
    <property type="entry name" value="ABC TRANSPORTER PERMEASE PROTEIN"/>
    <property type="match status" value="1"/>
</dbReference>
<feature type="transmembrane region" description="Helical" evidence="7">
    <location>
        <begin position="145"/>
        <end position="173"/>
    </location>
</feature>
<feature type="transmembrane region" description="Helical" evidence="7">
    <location>
        <begin position="203"/>
        <end position="225"/>
    </location>
</feature>
<organism evidence="9 10">
    <name type="scientific">Mycolicibacterium agri</name>
    <name type="common">Mycobacterium agri</name>
    <dbReference type="NCBI Taxonomy" id="36811"/>
    <lineage>
        <taxon>Bacteria</taxon>
        <taxon>Bacillati</taxon>
        <taxon>Actinomycetota</taxon>
        <taxon>Actinomycetes</taxon>
        <taxon>Mycobacteriales</taxon>
        <taxon>Mycobacteriaceae</taxon>
        <taxon>Mycolicibacterium</taxon>
    </lineage>
</organism>
<dbReference type="InterPro" id="IPR000515">
    <property type="entry name" value="MetI-like"/>
</dbReference>
<evidence type="ECO:0000256" key="3">
    <source>
        <dbReference type="ARBA" id="ARBA00022475"/>
    </source>
</evidence>